<name>A0ABD6Z1Z3_ENTCA</name>
<feature type="transmembrane region" description="Helical" evidence="6">
    <location>
        <begin position="26"/>
        <end position="46"/>
    </location>
</feature>
<feature type="transmembrane region" description="Helical" evidence="6">
    <location>
        <begin position="92"/>
        <end position="114"/>
    </location>
</feature>
<reference evidence="8 9" key="1">
    <citation type="submission" date="2019-11" db="EMBL/GenBank/DDBJ databases">
        <title>Detection and genome characteristic of a blood enterococcus casselifavus isolate from Zhengzhou,china.</title>
        <authorList>
            <person name="Wen P."/>
        </authorList>
    </citation>
    <scope>NUCLEOTIDE SEQUENCE [LARGE SCALE GENOMIC DNA]</scope>
    <source>
        <strain evidence="8 9">EC291</strain>
    </source>
</reference>
<evidence type="ECO:0000256" key="6">
    <source>
        <dbReference type="SAM" id="Phobius"/>
    </source>
</evidence>
<comment type="similarity">
    <text evidence="2">Belongs to the GtrA family.</text>
</comment>
<comment type="subcellular location">
    <subcellularLocation>
        <location evidence="1">Membrane</location>
        <topology evidence="1">Multi-pass membrane protein</topology>
    </subcellularLocation>
</comment>
<evidence type="ECO:0000256" key="4">
    <source>
        <dbReference type="ARBA" id="ARBA00022989"/>
    </source>
</evidence>
<evidence type="ECO:0000313" key="8">
    <source>
        <dbReference type="EMBL" id="QGN30102.1"/>
    </source>
</evidence>
<evidence type="ECO:0000313" key="9">
    <source>
        <dbReference type="Proteomes" id="UP000422837"/>
    </source>
</evidence>
<dbReference type="PANTHER" id="PTHR38459">
    <property type="entry name" value="PROPHAGE BACTOPRENOL-LINKED GLUCOSE TRANSLOCASE HOMOLOG"/>
    <property type="match status" value="1"/>
</dbReference>
<dbReference type="EMBL" id="CP046123">
    <property type="protein sequence ID" value="QGN30102.1"/>
    <property type="molecule type" value="Genomic_DNA"/>
</dbReference>
<evidence type="ECO:0000256" key="3">
    <source>
        <dbReference type="ARBA" id="ARBA00022692"/>
    </source>
</evidence>
<keyword evidence="3 6" id="KW-0812">Transmembrane</keyword>
<feature type="transmembrane region" description="Helical" evidence="6">
    <location>
        <begin position="126"/>
        <end position="145"/>
    </location>
</feature>
<gene>
    <name evidence="8" type="ORF">GFU50_11510</name>
</gene>
<proteinExistence type="inferred from homology"/>
<dbReference type="Pfam" id="PF04138">
    <property type="entry name" value="GtrA_DPMS_TM"/>
    <property type="match status" value="1"/>
</dbReference>
<protein>
    <submittedName>
        <fullName evidence="8">GtrA family protein</fullName>
    </submittedName>
</protein>
<dbReference type="GO" id="GO:0016020">
    <property type="term" value="C:membrane"/>
    <property type="evidence" value="ECO:0007669"/>
    <property type="project" value="UniProtKB-SubCell"/>
</dbReference>
<keyword evidence="5 6" id="KW-0472">Membrane</keyword>
<evidence type="ECO:0000256" key="1">
    <source>
        <dbReference type="ARBA" id="ARBA00004141"/>
    </source>
</evidence>
<dbReference type="AlphaFoldDB" id="A0ABD6Z1Z3"/>
<dbReference type="InterPro" id="IPR007267">
    <property type="entry name" value="GtrA_DPMS_TM"/>
</dbReference>
<evidence type="ECO:0000259" key="7">
    <source>
        <dbReference type="Pfam" id="PF04138"/>
    </source>
</evidence>
<evidence type="ECO:0000256" key="2">
    <source>
        <dbReference type="ARBA" id="ARBA00009399"/>
    </source>
</evidence>
<accession>A0ABD6Z1Z3</accession>
<dbReference type="PANTHER" id="PTHR38459:SF5">
    <property type="entry name" value="CELL WALL TEICHOIC ACID GLYCOSYLATION PROTEIN GTCA"/>
    <property type="match status" value="1"/>
</dbReference>
<dbReference type="Proteomes" id="UP000422837">
    <property type="component" value="Chromosome"/>
</dbReference>
<dbReference type="InterPro" id="IPR051401">
    <property type="entry name" value="GtrA_CellWall_Glycosyl"/>
</dbReference>
<evidence type="ECO:0000256" key="5">
    <source>
        <dbReference type="ARBA" id="ARBA00023136"/>
    </source>
</evidence>
<feature type="domain" description="GtrA/DPMS transmembrane" evidence="7">
    <location>
        <begin position="28"/>
        <end position="145"/>
    </location>
</feature>
<sequence length="153" mass="17804">MKVGICMQKLIEYKQILQQKKLWEPLTYLFFGGLTTVVNIVVYLIFREGFGFYYQTANVISWIASVLFAYFTNKLWVFEAKTKTKQESWAAFGKFIFFRVISLGLDMLCMYFFISVLATGDLVAKLVTQVVVVLANYVFSKFLIFNTKKSEKK</sequence>
<organism evidence="8 9">
    <name type="scientific">Enterococcus casseliflavus</name>
    <name type="common">Enterococcus flavescens</name>
    <dbReference type="NCBI Taxonomy" id="37734"/>
    <lineage>
        <taxon>Bacteria</taxon>
        <taxon>Bacillati</taxon>
        <taxon>Bacillota</taxon>
        <taxon>Bacilli</taxon>
        <taxon>Lactobacillales</taxon>
        <taxon>Enterococcaceae</taxon>
        <taxon>Enterococcus</taxon>
    </lineage>
</organism>
<keyword evidence="4 6" id="KW-1133">Transmembrane helix</keyword>
<feature type="transmembrane region" description="Helical" evidence="6">
    <location>
        <begin position="52"/>
        <end position="71"/>
    </location>
</feature>